<evidence type="ECO:0008006" key="3">
    <source>
        <dbReference type="Google" id="ProtNLM"/>
    </source>
</evidence>
<feature type="transmembrane region" description="Helical" evidence="1">
    <location>
        <begin position="43"/>
        <end position="64"/>
    </location>
</feature>
<keyword evidence="1" id="KW-0812">Transmembrane</keyword>
<dbReference type="InterPro" id="IPR027417">
    <property type="entry name" value="P-loop_NTPase"/>
</dbReference>
<dbReference type="AlphaFoldDB" id="A0A6S6SHN3"/>
<dbReference type="EMBL" id="CACVAS010000047">
    <property type="protein sequence ID" value="CAA6806916.1"/>
    <property type="molecule type" value="Genomic_DNA"/>
</dbReference>
<dbReference type="Gene3D" id="3.40.50.300">
    <property type="entry name" value="P-loop containing nucleotide triphosphate hydrolases"/>
    <property type="match status" value="2"/>
</dbReference>
<keyword evidence="1" id="KW-1133">Transmembrane helix</keyword>
<keyword evidence="1" id="KW-0472">Membrane</keyword>
<evidence type="ECO:0000313" key="2">
    <source>
        <dbReference type="EMBL" id="CAA6806916.1"/>
    </source>
</evidence>
<reference evidence="2" key="1">
    <citation type="submission" date="2020-01" db="EMBL/GenBank/DDBJ databases">
        <authorList>
            <person name="Meier V. D."/>
            <person name="Meier V D."/>
        </authorList>
    </citation>
    <scope>NUCLEOTIDE SEQUENCE</scope>
    <source>
        <strain evidence="2">HLG_WM_MAG_01</strain>
    </source>
</reference>
<gene>
    <name evidence="2" type="ORF">HELGO_WM3242</name>
</gene>
<sequence length="747" mass="85578">MIRAFIARTPNGEVLPVLGTLGARVIYSINKNRTTRMLSLMTFFWFFSPILFMITLGYLVINYYMNIYVIFFEKREVKAKYKNILMPMVSGKIFTSIGYRVYPEEMDEHLSILNDDSEEGKKALIAKEKKYKKVRHRQFGFDVNALTRHHVFLGTTGAGKTLTLMTLFRDIIKNYAGMGIIDGKSDQEIEFRIYNLCKELYYETQFYAIILNSPEKDTPSNTYSSLMGYDSAIKASEFLGEFLESGGDGGGNHAHFVSRGKVALGNVVMHFKNRQKYNNENFTMSDMSIALAPSELNIIYFISHGIMLDLERCILSIESKNMDFKRLMQKAESVKVPQMQDIKRCEVLYAYINQNGHLSRSVENSLGVKYRYFSDNYELLVSLSSYMQTISTSWKRYANVISSGIFYYFSSVKNRHFIHNEINPVNVLEVRDCYNKLKNADSDEHQLSLVYFRENNLSPDLYFEALGLNEEIKKNIENLSDQEMQQHSYAEQQWERLFKLFSTYTRVFGTPVADVDGRDIVSNGKVLFTMIPVLELSSDQIKILAKNIILMFKSIAAIGIAGDKQSATPIQFKIYQNMIKPNPIFLMVMDELGAYIPDGDLLSKLLTQVRSLKIGMLLSLQESISMKPTGNETEQKRLEGNLSKIILENKDPDTKKYEELIPDIEIIKTEGHVKSAVTHKIIASQSLQINKEKAFDIGITSKFAKGCGAYLGKAREEPIFFQSYYVGDNAKNALQIRRFNSYDFLVS</sequence>
<dbReference type="SUPFAM" id="SSF52540">
    <property type="entry name" value="P-loop containing nucleoside triphosphate hydrolases"/>
    <property type="match status" value="1"/>
</dbReference>
<proteinExistence type="predicted"/>
<accession>A0A6S6SHN3</accession>
<evidence type="ECO:0000256" key="1">
    <source>
        <dbReference type="SAM" id="Phobius"/>
    </source>
</evidence>
<protein>
    <recommendedName>
        <fullName evidence="3">TraD/TraG TraM recognition site domain-containing protein</fullName>
    </recommendedName>
</protein>
<name>A0A6S6SHN3_9BACT</name>
<organism evidence="2">
    <name type="scientific">uncultured Sulfurovum sp</name>
    <dbReference type="NCBI Taxonomy" id="269237"/>
    <lineage>
        <taxon>Bacteria</taxon>
        <taxon>Pseudomonadati</taxon>
        <taxon>Campylobacterota</taxon>
        <taxon>Epsilonproteobacteria</taxon>
        <taxon>Campylobacterales</taxon>
        <taxon>Sulfurovaceae</taxon>
        <taxon>Sulfurovum</taxon>
        <taxon>environmental samples</taxon>
    </lineage>
</organism>